<dbReference type="PANTHER" id="PTHR13383:SF11">
    <property type="entry name" value="RIBONUCLEASE H2 SUBUNIT B"/>
    <property type="match status" value="1"/>
</dbReference>
<comment type="caution">
    <text evidence="9">The sequence shown here is derived from an EMBL/GenBank/DDBJ whole genome shotgun (WGS) entry which is preliminary data.</text>
</comment>
<comment type="subcellular location">
    <subcellularLocation>
        <location evidence="1">Nucleus</location>
    </subcellularLocation>
</comment>
<dbReference type="CDD" id="cd09270">
    <property type="entry name" value="RNase_H2-B"/>
    <property type="match status" value="1"/>
</dbReference>
<keyword evidence="3" id="KW-0539">Nucleus</keyword>
<evidence type="ECO:0000256" key="2">
    <source>
        <dbReference type="ARBA" id="ARBA00019062"/>
    </source>
</evidence>
<dbReference type="Proteomes" id="UP000583929">
    <property type="component" value="Unassembled WGS sequence"/>
</dbReference>
<evidence type="ECO:0000313" key="10">
    <source>
        <dbReference type="EMBL" id="KAF4389680.1"/>
    </source>
</evidence>
<organism evidence="9 12">
    <name type="scientific">Cannabis sativa</name>
    <name type="common">Hemp</name>
    <name type="synonym">Marijuana</name>
    <dbReference type="NCBI Taxonomy" id="3483"/>
    <lineage>
        <taxon>Eukaryota</taxon>
        <taxon>Viridiplantae</taxon>
        <taxon>Streptophyta</taxon>
        <taxon>Embryophyta</taxon>
        <taxon>Tracheophyta</taxon>
        <taxon>Spermatophyta</taxon>
        <taxon>Magnoliopsida</taxon>
        <taxon>eudicotyledons</taxon>
        <taxon>Gunneridae</taxon>
        <taxon>Pentapetalae</taxon>
        <taxon>rosids</taxon>
        <taxon>fabids</taxon>
        <taxon>Rosales</taxon>
        <taxon>Cannabaceae</taxon>
        <taxon>Cannabis</taxon>
    </lineage>
</organism>
<reference evidence="11 12" key="1">
    <citation type="journal article" date="2020" name="bioRxiv">
        <title>Sequence and annotation of 42 cannabis genomes reveals extensive copy number variation in cannabinoid synthesis and pathogen resistance genes.</title>
        <authorList>
            <person name="Mckernan K.J."/>
            <person name="Helbert Y."/>
            <person name="Kane L.T."/>
            <person name="Ebling H."/>
            <person name="Zhang L."/>
            <person name="Liu B."/>
            <person name="Eaton Z."/>
            <person name="Mclaughlin S."/>
            <person name="Kingan S."/>
            <person name="Baybayan P."/>
            <person name="Concepcion G."/>
            <person name="Jordan M."/>
            <person name="Riva A."/>
            <person name="Barbazuk W."/>
            <person name="Harkins T."/>
        </authorList>
    </citation>
    <scope>NUCLEOTIDE SEQUENCE [LARGE SCALE GENOMIC DNA]</scope>
    <source>
        <strain evidence="11 12">cv. Jamaican Lion 4</strain>
        <strain evidence="9">Father</strain>
        <strain evidence="10">Mother</strain>
        <tissue evidence="9">Leaf</tissue>
    </source>
</reference>
<feature type="compositionally biased region" description="Basic and acidic residues" evidence="6">
    <location>
        <begin position="257"/>
        <end position="270"/>
    </location>
</feature>
<dbReference type="Gene3D" id="2.20.25.530">
    <property type="match status" value="1"/>
</dbReference>
<comment type="function">
    <text evidence="4">Non catalytic subunit of RNase H2, an endonuclease that specifically degrades the RNA of RNA:DNA hybrids. Participates in DNA replication, possibly by mediating the removal of lagging-strand Okazaki fragment RNA primers during DNA replication. Mediates the excision of single ribonucleotides from DNA:RNA duplexes.</text>
</comment>
<dbReference type="Proteomes" id="UP000525078">
    <property type="component" value="Unassembled WGS sequence"/>
</dbReference>
<evidence type="ECO:0000313" key="12">
    <source>
        <dbReference type="Proteomes" id="UP000583929"/>
    </source>
</evidence>
<evidence type="ECO:0000256" key="4">
    <source>
        <dbReference type="ARBA" id="ARBA00024778"/>
    </source>
</evidence>
<dbReference type="InterPro" id="IPR019024">
    <property type="entry name" value="RNase_H2_suB_wHTH"/>
</dbReference>
<dbReference type="GO" id="GO:0032299">
    <property type="term" value="C:ribonuclease H2 complex"/>
    <property type="evidence" value="ECO:0007669"/>
    <property type="project" value="InterPro"/>
</dbReference>
<evidence type="ECO:0000259" key="8">
    <source>
        <dbReference type="Pfam" id="PF17745"/>
    </source>
</evidence>
<feature type="region of interest" description="Disordered" evidence="6">
    <location>
        <begin position="221"/>
        <end position="278"/>
    </location>
</feature>
<keyword evidence="12" id="KW-1185">Reference proteome</keyword>
<evidence type="ECO:0000313" key="11">
    <source>
        <dbReference type="Proteomes" id="UP000525078"/>
    </source>
</evidence>
<dbReference type="InterPro" id="IPR040456">
    <property type="entry name" value="RNase_H2_suB"/>
</dbReference>
<dbReference type="GO" id="GO:0006401">
    <property type="term" value="P:RNA catabolic process"/>
    <property type="evidence" value="ECO:0007669"/>
    <property type="project" value="TreeGrafter"/>
</dbReference>
<evidence type="ECO:0000256" key="6">
    <source>
        <dbReference type="SAM" id="MobiDB-lite"/>
    </source>
</evidence>
<evidence type="ECO:0000256" key="1">
    <source>
        <dbReference type="ARBA" id="ARBA00004123"/>
    </source>
</evidence>
<protein>
    <recommendedName>
        <fullName evidence="2">Ribonuclease H2 subunit B</fullName>
    </recommendedName>
    <alternativeName>
        <fullName evidence="5">Ribonuclease HI subunit B</fullName>
    </alternativeName>
</protein>
<dbReference type="FunFam" id="2.20.25.530:FF:000002">
    <property type="entry name" value="Ribonuclease H2 subunit B"/>
    <property type="match status" value="1"/>
</dbReference>
<dbReference type="EMBL" id="JAATIP010000031">
    <property type="protein sequence ID" value="KAF4389680.1"/>
    <property type="molecule type" value="Genomic_DNA"/>
</dbReference>
<evidence type="ECO:0000256" key="3">
    <source>
        <dbReference type="ARBA" id="ARBA00023242"/>
    </source>
</evidence>
<proteinExistence type="predicted"/>
<dbReference type="Gene3D" id="1.10.20.120">
    <property type="match status" value="1"/>
</dbReference>
<evidence type="ECO:0000259" key="7">
    <source>
        <dbReference type="Pfam" id="PF09468"/>
    </source>
</evidence>
<evidence type="ECO:0000256" key="5">
    <source>
        <dbReference type="ARBA" id="ARBA00033464"/>
    </source>
</evidence>
<dbReference type="EMBL" id="JAATIQ010000368">
    <property type="protein sequence ID" value="KAF4359381.1"/>
    <property type="molecule type" value="Genomic_DNA"/>
</dbReference>
<dbReference type="AlphaFoldDB" id="A0A7J6EM16"/>
<dbReference type="GO" id="GO:0005654">
    <property type="term" value="C:nucleoplasm"/>
    <property type="evidence" value="ECO:0007669"/>
    <property type="project" value="TreeGrafter"/>
</dbReference>
<feature type="domain" description="Ribonuclease H2 subunit B wHTH" evidence="7">
    <location>
        <begin position="85"/>
        <end position="168"/>
    </location>
</feature>
<dbReference type="PANTHER" id="PTHR13383">
    <property type="entry name" value="RIBONUCLEASE H2 SUBUNIT B"/>
    <property type="match status" value="1"/>
</dbReference>
<evidence type="ECO:0000313" key="9">
    <source>
        <dbReference type="EMBL" id="KAF4359381.1"/>
    </source>
</evidence>
<dbReference type="Pfam" id="PF09468">
    <property type="entry name" value="RNase_H2-Ydr279"/>
    <property type="match status" value="1"/>
</dbReference>
<gene>
    <name evidence="10" type="ORF">F8388_009813</name>
    <name evidence="9" type="ORF">G4B88_024048</name>
</gene>
<sequence>MAWSQGFDETRLLIAPDNNSSSTNGVGRLLSLRHPKTGIATCYLLVDDVLQEMHWFKQPYSSWFLGDYVTEDGRLYTATSVDPIFIFLPIFEEGRMKKGDDLGKFRQLDEIMLIDGFPGYQHLLSIAEKSMQLVCEVKEIGSSKFFRLDDSKVISWLYHKVCQLKQTLLTLDKNYAAQDEKDTLSDAVSILGEYLKADPWLELLCSNLRLNLIEVMRKEPEKHVPNSVESDVGSAVSQEKNKINGRTTRAGKQTKKAKMETESHNIKDMFSRASRRKN</sequence>
<name>A0A7J6EM16_CANSA</name>
<feature type="domain" description="Rnh202 triple barrel" evidence="8">
    <location>
        <begin position="15"/>
        <end position="82"/>
    </location>
</feature>
<dbReference type="InterPro" id="IPR041195">
    <property type="entry name" value="Rnh202_N"/>
</dbReference>
<accession>A0A7J6EM16</accession>
<dbReference type="Pfam" id="PF17745">
    <property type="entry name" value="Ydr279_N"/>
    <property type="match status" value="1"/>
</dbReference>